<organism evidence="2 3">
    <name type="scientific">Actinoplanes philippinensis</name>
    <dbReference type="NCBI Taxonomy" id="35752"/>
    <lineage>
        <taxon>Bacteria</taxon>
        <taxon>Bacillati</taxon>
        <taxon>Actinomycetota</taxon>
        <taxon>Actinomycetes</taxon>
        <taxon>Micromonosporales</taxon>
        <taxon>Micromonosporaceae</taxon>
        <taxon>Actinoplanes</taxon>
    </lineage>
</organism>
<gene>
    <name evidence="2" type="ORF">SAMN05421541_109229</name>
</gene>
<name>A0A1I2I7B1_9ACTN</name>
<protein>
    <submittedName>
        <fullName evidence="2">GrpB protein</fullName>
    </submittedName>
</protein>
<keyword evidence="3" id="KW-1185">Reference proteome</keyword>
<dbReference type="Gene3D" id="3.30.460.10">
    <property type="entry name" value="Beta Polymerase, domain 2"/>
    <property type="match status" value="1"/>
</dbReference>
<dbReference type="PANTHER" id="PTHR34822:SF1">
    <property type="entry name" value="GRPB FAMILY PROTEIN"/>
    <property type="match status" value="1"/>
</dbReference>
<dbReference type="AlphaFoldDB" id="A0A1I2I7B1"/>
<dbReference type="STRING" id="35752.SAMN05421541_109229"/>
<feature type="compositionally biased region" description="Pro residues" evidence="1">
    <location>
        <begin position="1"/>
        <end position="13"/>
    </location>
</feature>
<reference evidence="2 3" key="1">
    <citation type="submission" date="2016-10" db="EMBL/GenBank/DDBJ databases">
        <authorList>
            <person name="de Groot N.N."/>
        </authorList>
    </citation>
    <scope>NUCLEOTIDE SEQUENCE [LARGE SCALE GENOMIC DNA]</scope>
    <source>
        <strain evidence="2 3">DSM 43019</strain>
    </source>
</reference>
<dbReference type="InterPro" id="IPR043519">
    <property type="entry name" value="NT_sf"/>
</dbReference>
<proteinExistence type="predicted"/>
<dbReference type="PANTHER" id="PTHR34822">
    <property type="entry name" value="GRPB DOMAIN PROTEIN (AFU_ORTHOLOGUE AFUA_1G01530)"/>
    <property type="match status" value="1"/>
</dbReference>
<dbReference type="RefSeq" id="WP_093617915.1">
    <property type="nucleotide sequence ID" value="NZ_BOMT01000053.1"/>
</dbReference>
<feature type="compositionally biased region" description="Basic and acidic residues" evidence="1">
    <location>
        <begin position="17"/>
        <end position="29"/>
    </location>
</feature>
<evidence type="ECO:0000256" key="1">
    <source>
        <dbReference type="SAM" id="MobiDB-lite"/>
    </source>
</evidence>
<evidence type="ECO:0000313" key="3">
    <source>
        <dbReference type="Proteomes" id="UP000199645"/>
    </source>
</evidence>
<accession>A0A1I2I7B1</accession>
<dbReference type="InterPro" id="IPR007344">
    <property type="entry name" value="GrpB/CoaE"/>
</dbReference>
<evidence type="ECO:0000313" key="2">
    <source>
        <dbReference type="EMBL" id="SFF36421.1"/>
    </source>
</evidence>
<dbReference type="Proteomes" id="UP000199645">
    <property type="component" value="Unassembled WGS sequence"/>
</dbReference>
<sequence>MRLPPLPPPPPFLTPDRMARRTVGDRPADRPATPITISEYDPAWPARYRREEARIRTALGVRHLVLRDWLRACPADRDRYAAHKQAAAARHPLSTSGYVRDKGDVIVEILTRAGLR</sequence>
<dbReference type="SUPFAM" id="SSF81301">
    <property type="entry name" value="Nucleotidyltransferase"/>
    <property type="match status" value="1"/>
</dbReference>
<feature type="region of interest" description="Disordered" evidence="1">
    <location>
        <begin position="1"/>
        <end position="36"/>
    </location>
</feature>
<dbReference type="EMBL" id="FONV01000009">
    <property type="protein sequence ID" value="SFF36421.1"/>
    <property type="molecule type" value="Genomic_DNA"/>
</dbReference>
<dbReference type="Pfam" id="PF04229">
    <property type="entry name" value="GrpB"/>
    <property type="match status" value="1"/>
</dbReference>